<evidence type="ECO:0000313" key="4">
    <source>
        <dbReference type="Proteomes" id="UP000035017"/>
    </source>
</evidence>
<name>A0A0D0KJD1_AGRTU</name>
<dbReference type="EMBL" id="JXQV01000043">
    <property type="protein sequence ID" value="KIP98147.1"/>
    <property type="molecule type" value="Genomic_DNA"/>
</dbReference>
<dbReference type="Proteomes" id="UP000035017">
    <property type="component" value="Unassembled WGS sequence"/>
</dbReference>
<sequence length="342" mass="37284">MDKLLRRDFLGVLAAAVLPYGSALATDDKVAQAPPSAPNLPKSAQPQISKGFAAQPAQRIASKKFADSPVILKVRPGSLVEGVRITDVEMLRSGRLVSCDGDKGHDIMSSAPGLRVDRVRSMDARSAGLIRLRGRSDNVIIRDVRYQSSAVNTDRKKISAVIQLGGKSDQDIGKNILIERVYAEGMISDYDGFLNGDIFADEAGWSGVVYRNCYGKRASDAIFDLKSQNTVLDRCTAEGARRNFKMWYDKRSTHLISINPGQTGNGRAAHYFAKGSDKELSVQVIEHIDFIADMPVPLIVVEEVPVEIRIRSYTCQVPAGTPIIGGNTDLAKVIWETGAPRL</sequence>
<evidence type="ECO:0000256" key="2">
    <source>
        <dbReference type="SAM" id="SignalP"/>
    </source>
</evidence>
<dbReference type="AlphaFoldDB" id="A0A0D0KJD1"/>
<keyword evidence="2" id="KW-0732">Signal</keyword>
<protein>
    <recommendedName>
        <fullName evidence="5">Right-handed parallel beta-helix repeat-containing protein</fullName>
    </recommendedName>
</protein>
<evidence type="ECO:0008006" key="5">
    <source>
        <dbReference type="Google" id="ProtNLM"/>
    </source>
</evidence>
<evidence type="ECO:0000256" key="1">
    <source>
        <dbReference type="SAM" id="MobiDB-lite"/>
    </source>
</evidence>
<dbReference type="InterPro" id="IPR006311">
    <property type="entry name" value="TAT_signal"/>
</dbReference>
<comment type="caution">
    <text evidence="3">The sequence shown here is derived from an EMBL/GenBank/DDBJ whole genome shotgun (WGS) entry which is preliminary data.</text>
</comment>
<feature type="signal peptide" evidence="2">
    <location>
        <begin position="1"/>
        <end position="25"/>
    </location>
</feature>
<gene>
    <name evidence="3" type="ORF">RU07_22420</name>
</gene>
<accession>A0A0D0KJD1</accession>
<evidence type="ECO:0000313" key="3">
    <source>
        <dbReference type="EMBL" id="KIP98147.1"/>
    </source>
</evidence>
<feature type="chain" id="PRO_5002226208" description="Right-handed parallel beta-helix repeat-containing protein" evidence="2">
    <location>
        <begin position="26"/>
        <end position="342"/>
    </location>
</feature>
<feature type="region of interest" description="Disordered" evidence="1">
    <location>
        <begin position="30"/>
        <end position="49"/>
    </location>
</feature>
<dbReference type="PROSITE" id="PS51318">
    <property type="entry name" value="TAT"/>
    <property type="match status" value="1"/>
</dbReference>
<organism evidence="3 4">
    <name type="scientific">Agrobacterium tumefaciens</name>
    <dbReference type="NCBI Taxonomy" id="358"/>
    <lineage>
        <taxon>Bacteria</taxon>
        <taxon>Pseudomonadati</taxon>
        <taxon>Pseudomonadota</taxon>
        <taxon>Alphaproteobacteria</taxon>
        <taxon>Hyphomicrobiales</taxon>
        <taxon>Rhizobiaceae</taxon>
        <taxon>Rhizobium/Agrobacterium group</taxon>
        <taxon>Agrobacterium</taxon>
        <taxon>Agrobacterium tumefaciens complex</taxon>
    </lineage>
</organism>
<reference evidence="3 4" key="1">
    <citation type="submission" date="2014-12" db="EMBL/GenBank/DDBJ databases">
        <title>16Stimator: statistical estimation of ribosomal gene copy numbers from draft genome assemblies.</title>
        <authorList>
            <person name="Perisin M.A."/>
            <person name="Vetter M."/>
            <person name="Gilbert J.A."/>
            <person name="Bergelson J."/>
        </authorList>
    </citation>
    <scope>NUCLEOTIDE SEQUENCE [LARGE SCALE GENOMIC DNA]</scope>
    <source>
        <strain evidence="3 4">MEJ076</strain>
    </source>
</reference>
<proteinExistence type="predicted"/>
<dbReference type="OrthoDB" id="5483326at2"/>